<evidence type="ECO:0000259" key="2">
    <source>
        <dbReference type="Pfam" id="PF07905"/>
    </source>
</evidence>
<dbReference type="Pfam" id="PF17853">
    <property type="entry name" value="GGDEF_2"/>
    <property type="match status" value="1"/>
</dbReference>
<feature type="domain" description="PucR C-terminal helix-turn-helix" evidence="3">
    <location>
        <begin position="501"/>
        <end position="559"/>
    </location>
</feature>
<dbReference type="OrthoDB" id="2973014at2"/>
<comment type="similarity">
    <text evidence="1">Belongs to the CdaR family.</text>
</comment>
<dbReference type="Pfam" id="PF07905">
    <property type="entry name" value="PucR"/>
    <property type="match status" value="1"/>
</dbReference>
<dbReference type="InterPro" id="IPR012914">
    <property type="entry name" value="PucR_dom"/>
</dbReference>
<dbReference type="InterPro" id="IPR051448">
    <property type="entry name" value="CdaR-like_regulators"/>
</dbReference>
<evidence type="ECO:0000313" key="6">
    <source>
        <dbReference type="Proteomes" id="UP000236723"/>
    </source>
</evidence>
<organism evidence="5 6">
    <name type="scientific">Thermomonospora echinospora</name>
    <dbReference type="NCBI Taxonomy" id="1992"/>
    <lineage>
        <taxon>Bacteria</taxon>
        <taxon>Bacillati</taxon>
        <taxon>Actinomycetota</taxon>
        <taxon>Actinomycetes</taxon>
        <taxon>Streptosporangiales</taxon>
        <taxon>Thermomonosporaceae</taxon>
        <taxon>Thermomonospora</taxon>
    </lineage>
</organism>
<dbReference type="RefSeq" id="WP_103939119.1">
    <property type="nucleotide sequence ID" value="NZ_FNVO01000007.1"/>
</dbReference>
<proteinExistence type="inferred from homology"/>
<feature type="domain" description="Purine catabolism PurC-like" evidence="2">
    <location>
        <begin position="7"/>
        <end position="129"/>
    </location>
</feature>
<dbReference type="InterPro" id="IPR042070">
    <property type="entry name" value="PucR_C-HTH_sf"/>
</dbReference>
<gene>
    <name evidence="5" type="ORF">SAMN04489712_107311</name>
</gene>
<evidence type="ECO:0000313" key="5">
    <source>
        <dbReference type="EMBL" id="SEG62650.1"/>
    </source>
</evidence>
<sequence>MLPTLADVLNLDPVRRGQPRVVAGADRLDTRVRWVHVAEVTDIAHLLHGGELVLTTGIALPDQPSRLRRYVAELAGVGVSGLMIELGRRYVGELPAALLAAAEEHGVPVVALARETVFIDITESVHARILDAQLEELRASEQLHEIFTRLSVEGASPDEVVRQAAALAGRPVVLENLSHQVLAAEAAGTDPAELLAVWETRSRAVRPERRTAYDPASGWLVTTVGARDEDWGRLIIVGGGPPTSRDIALIERAATTLALARLLDRHAEGLERRAHGTIIAGILAHAYTDPQEAAARARALGVPLAGRRLLGVVLRPRPHAEPSGPQVPPHDALAEKVPPHEIRTEQVPPHEVLTELAEAAAAACREARLPALVGMLDEGTPQGMGAGARVGVLISLPARAEPERSLNEVAQRIRKVCGAGPVMAAGSVVESIRDVRRSFLEAEQVADVASRGSGDRLLYRLPDLRLRGLLHLLRDDARLQTFVERELGALLEYDAQRGSDLTRILAIYLGSGRNKAVAAQQAHLSRPAFYERLRRIGRILGADLDDVDSCTSLHVALLALDSVRHHSA</sequence>
<dbReference type="Gene3D" id="1.10.10.2840">
    <property type="entry name" value="PucR C-terminal helix-turn-helix domain"/>
    <property type="match status" value="1"/>
</dbReference>
<dbReference type="Pfam" id="PF13556">
    <property type="entry name" value="HTH_30"/>
    <property type="match status" value="1"/>
</dbReference>
<dbReference type="InterPro" id="IPR041522">
    <property type="entry name" value="CdaR_GGDEF"/>
</dbReference>
<dbReference type="PANTHER" id="PTHR33744">
    <property type="entry name" value="CARBOHYDRATE DIACID REGULATOR"/>
    <property type="match status" value="1"/>
</dbReference>
<dbReference type="AlphaFoldDB" id="A0A1H6BPP0"/>
<evidence type="ECO:0000259" key="4">
    <source>
        <dbReference type="Pfam" id="PF17853"/>
    </source>
</evidence>
<dbReference type="PANTHER" id="PTHR33744:SF1">
    <property type="entry name" value="DNA-BINDING TRANSCRIPTIONAL ACTIVATOR ADER"/>
    <property type="match status" value="1"/>
</dbReference>
<dbReference type="Proteomes" id="UP000236723">
    <property type="component" value="Unassembled WGS sequence"/>
</dbReference>
<dbReference type="EMBL" id="FNVO01000007">
    <property type="protein sequence ID" value="SEG62650.1"/>
    <property type="molecule type" value="Genomic_DNA"/>
</dbReference>
<feature type="domain" description="CdaR GGDEF-like" evidence="4">
    <location>
        <begin position="289"/>
        <end position="448"/>
    </location>
</feature>
<protein>
    <submittedName>
        <fullName evidence="5">Transcriptional regulator, CdaR family</fullName>
    </submittedName>
</protein>
<evidence type="ECO:0000256" key="1">
    <source>
        <dbReference type="ARBA" id="ARBA00006754"/>
    </source>
</evidence>
<dbReference type="InterPro" id="IPR025736">
    <property type="entry name" value="PucR_C-HTH_dom"/>
</dbReference>
<evidence type="ECO:0000259" key="3">
    <source>
        <dbReference type="Pfam" id="PF13556"/>
    </source>
</evidence>
<reference evidence="6" key="1">
    <citation type="submission" date="2016-10" db="EMBL/GenBank/DDBJ databases">
        <authorList>
            <person name="Varghese N."/>
            <person name="Submissions S."/>
        </authorList>
    </citation>
    <scope>NUCLEOTIDE SEQUENCE [LARGE SCALE GENOMIC DNA]</scope>
    <source>
        <strain evidence="6">DSM 43163</strain>
    </source>
</reference>
<accession>A0A1H6BPP0</accession>
<keyword evidence="6" id="KW-1185">Reference proteome</keyword>
<name>A0A1H6BPP0_9ACTN</name>